<feature type="region of interest" description="Disordered" evidence="2">
    <location>
        <begin position="531"/>
        <end position="575"/>
    </location>
</feature>
<feature type="region of interest" description="Disordered" evidence="2">
    <location>
        <begin position="281"/>
        <end position="303"/>
    </location>
</feature>
<dbReference type="InterPro" id="IPR043129">
    <property type="entry name" value="ATPase_NBD"/>
</dbReference>
<evidence type="ECO:0000256" key="2">
    <source>
        <dbReference type="SAM" id="MobiDB-lite"/>
    </source>
</evidence>
<comment type="similarity">
    <text evidence="1">Belongs to the actin family.</text>
</comment>
<name>A0A8H5F7W5_9AGAR</name>
<dbReference type="OrthoDB" id="337660at2759"/>
<organism evidence="3 4">
    <name type="scientific">Psilocybe cf. subviscida</name>
    <dbReference type="NCBI Taxonomy" id="2480587"/>
    <lineage>
        <taxon>Eukaryota</taxon>
        <taxon>Fungi</taxon>
        <taxon>Dikarya</taxon>
        <taxon>Basidiomycota</taxon>
        <taxon>Agaricomycotina</taxon>
        <taxon>Agaricomycetes</taxon>
        <taxon>Agaricomycetidae</taxon>
        <taxon>Agaricales</taxon>
        <taxon>Agaricineae</taxon>
        <taxon>Strophariaceae</taxon>
        <taxon>Psilocybe</taxon>
    </lineage>
</organism>
<evidence type="ECO:0008006" key="5">
    <source>
        <dbReference type="Google" id="ProtNLM"/>
    </source>
</evidence>
<evidence type="ECO:0000313" key="3">
    <source>
        <dbReference type="EMBL" id="KAF5326817.1"/>
    </source>
</evidence>
<dbReference type="CDD" id="cd10207">
    <property type="entry name" value="ASKHA_NBD_Arp10"/>
    <property type="match status" value="1"/>
</dbReference>
<comment type="caution">
    <text evidence="3">The sequence shown here is derived from an EMBL/GenBank/DDBJ whole genome shotgun (WGS) entry which is preliminary data.</text>
</comment>
<evidence type="ECO:0000256" key="1">
    <source>
        <dbReference type="RuleBase" id="RU000487"/>
    </source>
</evidence>
<sequence>MSHTPATPRAKTTFAPATPATSRVAATGAPAVQSSPHYTTTRRHSLYGVEDRVVIDPGSRVWKVGFSGEGRPRDVFHTGGPNGAPIWKLTRAMDPFQRAEEDRLLEVRLQNRLRSVFHESLLADPKARKVIIVEHPLLPLYIKEIIAGILFQNQVPSISFACSHLLSLFAVGRITGLVIDCGYLESVALPIFAARPLFPQIQTTPIAGARLESHIRALLLMFATYMPPPSSLSAAVNVPAANRASQVPEQVLTDAVVEEIKTRCCFVGDSLSVVEPDEVSLDAEDYPPSVPPSDASGTESQFSEQDSEYAVITNPQASVPAVPELGESYLHKMESMYKRHSTATDLHMRVMPPESQQTGTGRGTLIIPGWIRERAAELLFEGGDVDESSLAETILDALLKVPCDLRKTMASSILVTGGTSMLPGFIPRLLVEIIRAVEPPARPESSNRKVTSPLYDKYGPLRPLLPHFAILNDPSPPPSTSARAMANAGKAPAFSSATLAWVGGSLAGSLKTGGVEVPREKWDEYQAFMEDESRDASLDGKAFPSRGILPDWTRSPLPVGAPSAKAPLPPPTPVA</sequence>
<proteinExistence type="inferred from homology"/>
<protein>
    <recommendedName>
        <fullName evidence="5">Actin-related protein 10</fullName>
    </recommendedName>
</protein>
<feature type="region of interest" description="Disordered" evidence="2">
    <location>
        <begin position="1"/>
        <end position="37"/>
    </location>
</feature>
<dbReference type="AlphaFoldDB" id="A0A8H5F7W5"/>
<dbReference type="SMART" id="SM00268">
    <property type="entry name" value="ACTIN"/>
    <property type="match status" value="1"/>
</dbReference>
<evidence type="ECO:0000313" key="4">
    <source>
        <dbReference type="Proteomes" id="UP000567179"/>
    </source>
</evidence>
<gene>
    <name evidence="3" type="ORF">D9619_004454</name>
</gene>
<dbReference type="Proteomes" id="UP000567179">
    <property type="component" value="Unassembled WGS sequence"/>
</dbReference>
<dbReference type="SUPFAM" id="SSF53067">
    <property type="entry name" value="Actin-like ATPase domain"/>
    <property type="match status" value="2"/>
</dbReference>
<dbReference type="InterPro" id="IPR004000">
    <property type="entry name" value="Actin"/>
</dbReference>
<dbReference type="Gene3D" id="3.90.640.10">
    <property type="entry name" value="Actin, Chain A, domain 4"/>
    <property type="match status" value="1"/>
</dbReference>
<feature type="compositionally biased region" description="Low complexity" evidence="2">
    <location>
        <begin position="1"/>
        <end position="21"/>
    </location>
</feature>
<dbReference type="Pfam" id="PF00022">
    <property type="entry name" value="Actin"/>
    <property type="match status" value="1"/>
</dbReference>
<dbReference type="EMBL" id="JAACJJ010000014">
    <property type="protein sequence ID" value="KAF5326817.1"/>
    <property type="molecule type" value="Genomic_DNA"/>
</dbReference>
<reference evidence="3 4" key="1">
    <citation type="journal article" date="2020" name="ISME J.">
        <title>Uncovering the hidden diversity of litter-decomposition mechanisms in mushroom-forming fungi.</title>
        <authorList>
            <person name="Floudas D."/>
            <person name="Bentzer J."/>
            <person name="Ahren D."/>
            <person name="Johansson T."/>
            <person name="Persson P."/>
            <person name="Tunlid A."/>
        </authorList>
    </citation>
    <scope>NUCLEOTIDE SEQUENCE [LARGE SCALE GENOMIC DNA]</scope>
    <source>
        <strain evidence="3 4">CBS 101986</strain>
    </source>
</reference>
<dbReference type="Gene3D" id="3.30.420.40">
    <property type="match status" value="3"/>
</dbReference>
<accession>A0A8H5F7W5</accession>
<keyword evidence="4" id="KW-1185">Reference proteome</keyword>
<dbReference type="PANTHER" id="PTHR11937">
    <property type="entry name" value="ACTIN"/>
    <property type="match status" value="1"/>
</dbReference>